<evidence type="ECO:0000313" key="3">
    <source>
        <dbReference type="Proteomes" id="UP001189429"/>
    </source>
</evidence>
<feature type="compositionally biased region" description="Low complexity" evidence="1">
    <location>
        <begin position="26"/>
        <end position="36"/>
    </location>
</feature>
<feature type="compositionally biased region" description="Gly residues" evidence="1">
    <location>
        <begin position="42"/>
        <end position="51"/>
    </location>
</feature>
<gene>
    <name evidence="2" type="ORF">PCOR1329_LOCUS29687</name>
</gene>
<sequence>AGAGHAVRRVGGGSSVYPRLGGAGGIQEQSSRQGQGRRCRGGDGQGLGGPAGQACEGGRQGRGGWSAPPPYAAAPESHWDRRGRMGQDSSVGDAARGCSRRGLARPSLERRDLWCIPHIANACHGSAMPC</sequence>
<comment type="caution">
    <text evidence="2">The sequence shown here is derived from an EMBL/GenBank/DDBJ whole genome shotgun (WGS) entry which is preliminary data.</text>
</comment>
<protein>
    <submittedName>
        <fullName evidence="2">Uncharacterized protein</fullName>
    </submittedName>
</protein>
<organism evidence="2 3">
    <name type="scientific">Prorocentrum cordatum</name>
    <dbReference type="NCBI Taxonomy" id="2364126"/>
    <lineage>
        <taxon>Eukaryota</taxon>
        <taxon>Sar</taxon>
        <taxon>Alveolata</taxon>
        <taxon>Dinophyceae</taxon>
        <taxon>Prorocentrales</taxon>
        <taxon>Prorocentraceae</taxon>
        <taxon>Prorocentrum</taxon>
    </lineage>
</organism>
<keyword evidence="3" id="KW-1185">Reference proteome</keyword>
<accession>A0ABN9SI33</accession>
<evidence type="ECO:0000256" key="1">
    <source>
        <dbReference type="SAM" id="MobiDB-lite"/>
    </source>
</evidence>
<evidence type="ECO:0000313" key="2">
    <source>
        <dbReference type="EMBL" id="CAK0831358.1"/>
    </source>
</evidence>
<dbReference type="EMBL" id="CAUYUJ010011218">
    <property type="protein sequence ID" value="CAK0831358.1"/>
    <property type="molecule type" value="Genomic_DNA"/>
</dbReference>
<name>A0ABN9SI33_9DINO</name>
<dbReference type="Proteomes" id="UP001189429">
    <property type="component" value="Unassembled WGS sequence"/>
</dbReference>
<feature type="non-terminal residue" evidence="2">
    <location>
        <position position="1"/>
    </location>
</feature>
<reference evidence="2" key="1">
    <citation type="submission" date="2023-10" db="EMBL/GenBank/DDBJ databases">
        <authorList>
            <person name="Chen Y."/>
            <person name="Shah S."/>
            <person name="Dougan E. K."/>
            <person name="Thang M."/>
            <person name="Chan C."/>
        </authorList>
    </citation>
    <scope>NUCLEOTIDE SEQUENCE [LARGE SCALE GENOMIC DNA]</scope>
</reference>
<feature type="region of interest" description="Disordered" evidence="1">
    <location>
        <begin position="1"/>
        <end position="102"/>
    </location>
</feature>
<proteinExistence type="predicted"/>